<dbReference type="CDD" id="cd00254">
    <property type="entry name" value="LT-like"/>
    <property type="match status" value="1"/>
</dbReference>
<proteinExistence type="inferred from homology"/>
<evidence type="ECO:0000259" key="3">
    <source>
        <dbReference type="Pfam" id="PF01464"/>
    </source>
</evidence>
<dbReference type="AlphaFoldDB" id="A0A5S9MPV0"/>
<dbReference type="Proteomes" id="UP000434580">
    <property type="component" value="Unassembled WGS sequence"/>
</dbReference>
<evidence type="ECO:0000313" key="5">
    <source>
        <dbReference type="Proteomes" id="UP000434580"/>
    </source>
</evidence>
<dbReference type="EMBL" id="CACSII010000001">
    <property type="protein sequence ID" value="CAA0079045.1"/>
    <property type="molecule type" value="Genomic_DNA"/>
</dbReference>
<feature type="chain" id="PRO_5030137881" evidence="2">
    <location>
        <begin position="26"/>
        <end position="200"/>
    </location>
</feature>
<feature type="signal peptide" evidence="2">
    <location>
        <begin position="1"/>
        <end position="25"/>
    </location>
</feature>
<keyword evidence="2" id="KW-0732">Signal</keyword>
<feature type="domain" description="Transglycosylase SLT" evidence="3">
    <location>
        <begin position="86"/>
        <end position="177"/>
    </location>
</feature>
<accession>A0A5S9MPV0</accession>
<name>A0A5S9MPV0_9GAMM</name>
<dbReference type="SUPFAM" id="SSF53955">
    <property type="entry name" value="Lysozyme-like"/>
    <property type="match status" value="1"/>
</dbReference>
<dbReference type="Pfam" id="PF01464">
    <property type="entry name" value="SLT"/>
    <property type="match status" value="1"/>
</dbReference>
<dbReference type="InterPro" id="IPR008258">
    <property type="entry name" value="Transglycosylase_SLT_dom_1"/>
</dbReference>
<dbReference type="OrthoDB" id="92254at2"/>
<dbReference type="PANTHER" id="PTHR37423">
    <property type="entry name" value="SOLUBLE LYTIC MUREIN TRANSGLYCOSYLASE-RELATED"/>
    <property type="match status" value="1"/>
</dbReference>
<sequence length="200" mass="22835">MRSSLNQFIRLLLIAISLGAFCAQAAGKPSHQQERDELRAFLKQTIAESSSFTDKFEAEVWLVSQSARLRRYIKDHEHRLSLLKAIHREAKKASLNPDIVLAVIQIESAFDNYAISRVGAQGLMQVMPFWKNEIGRPEDNLTHIDTNLSYGCRILQYYIQREKGKGGLSMALARYNGSYPRTVYTEKVMNAWQGRWDTGP</sequence>
<gene>
    <name evidence="4" type="primary">mltC</name>
    <name evidence="4" type="ORF">DPBNPPHM_00102</name>
</gene>
<evidence type="ECO:0000313" key="4">
    <source>
        <dbReference type="EMBL" id="CAA0079045.1"/>
    </source>
</evidence>
<reference evidence="4 5" key="1">
    <citation type="submission" date="2019-11" db="EMBL/GenBank/DDBJ databases">
        <authorList>
            <person name="Holert J."/>
        </authorList>
    </citation>
    <scope>NUCLEOTIDE SEQUENCE [LARGE SCALE GENOMIC DNA]</scope>
    <source>
        <strain evidence="4">BC5_2</strain>
    </source>
</reference>
<dbReference type="InterPro" id="IPR023346">
    <property type="entry name" value="Lysozyme-like_dom_sf"/>
</dbReference>
<dbReference type="PANTHER" id="PTHR37423:SF2">
    <property type="entry name" value="MEMBRANE-BOUND LYTIC MUREIN TRANSGLYCOSYLASE C"/>
    <property type="match status" value="1"/>
</dbReference>
<organism evidence="4 5">
    <name type="scientific">BD1-7 clade bacterium</name>
    <dbReference type="NCBI Taxonomy" id="2029982"/>
    <lineage>
        <taxon>Bacteria</taxon>
        <taxon>Pseudomonadati</taxon>
        <taxon>Pseudomonadota</taxon>
        <taxon>Gammaproteobacteria</taxon>
        <taxon>Cellvibrionales</taxon>
        <taxon>Spongiibacteraceae</taxon>
        <taxon>BD1-7 clade</taxon>
    </lineage>
</organism>
<dbReference type="Gene3D" id="1.10.530.10">
    <property type="match status" value="1"/>
</dbReference>
<comment type="similarity">
    <text evidence="1">Belongs to the transglycosylase Slt family.</text>
</comment>
<evidence type="ECO:0000256" key="2">
    <source>
        <dbReference type="SAM" id="SignalP"/>
    </source>
</evidence>
<evidence type="ECO:0000256" key="1">
    <source>
        <dbReference type="ARBA" id="ARBA00007734"/>
    </source>
</evidence>
<protein>
    <submittedName>
        <fullName evidence="4">Membrane-bound lytic murein transglycosylase C</fullName>
    </submittedName>
</protein>